<feature type="binding site" evidence="3">
    <location>
        <position position="168"/>
    </location>
    <ligand>
        <name>a divalent metal cation</name>
        <dbReference type="ChEBI" id="CHEBI:60240"/>
        <label>2</label>
    </ligand>
</feature>
<dbReference type="SUPFAM" id="SSF51556">
    <property type="entry name" value="Metallo-dependent hydrolases"/>
    <property type="match status" value="1"/>
</dbReference>
<organism evidence="5 6">
    <name type="scientific">Symbiobacterium thermophilum (strain DSM 24528 / JCM 14929 / IAM 14863 / T)</name>
    <dbReference type="NCBI Taxonomy" id="292459"/>
    <lineage>
        <taxon>Bacteria</taxon>
        <taxon>Bacillati</taxon>
        <taxon>Bacillota</taxon>
        <taxon>Clostridia</taxon>
        <taxon>Eubacteriales</taxon>
        <taxon>Symbiobacteriaceae</taxon>
        <taxon>Symbiobacterium</taxon>
    </lineage>
</organism>
<keyword evidence="1 3" id="KW-0479">Metal-binding</keyword>
<keyword evidence="2" id="KW-0378">Hydrolase</keyword>
<dbReference type="PROSITE" id="PS01322">
    <property type="entry name" value="PHOSPHOTRIESTERASE_1"/>
    <property type="match status" value="1"/>
</dbReference>
<feature type="binding site" evidence="3">
    <location>
        <position position="196"/>
    </location>
    <ligand>
        <name>a divalent metal cation</name>
        <dbReference type="ChEBI" id="CHEBI:60240"/>
        <label>2</label>
    </ligand>
</feature>
<evidence type="ECO:0000256" key="4">
    <source>
        <dbReference type="PROSITE-ProRule" id="PRU00679"/>
    </source>
</evidence>
<evidence type="ECO:0000256" key="2">
    <source>
        <dbReference type="ARBA" id="ARBA00022801"/>
    </source>
</evidence>
<dbReference type="KEGG" id="sth:STH554"/>
<feature type="binding site" evidence="3">
    <location>
        <position position="135"/>
    </location>
    <ligand>
        <name>a divalent metal cation</name>
        <dbReference type="ChEBI" id="CHEBI:60240"/>
        <label>1</label>
    </ligand>
</feature>
<dbReference type="HOGENOM" id="CLU_054760_1_1_9"/>
<comment type="cofactor">
    <cofactor evidence="3">
        <name>a divalent metal cation</name>
        <dbReference type="ChEBI" id="CHEBI:60240"/>
    </cofactor>
    <text evidence="3">Binds 2 divalent metal cations per subunit.</text>
</comment>
<dbReference type="InterPro" id="IPR001559">
    <property type="entry name" value="Phosphotriesterase"/>
</dbReference>
<comment type="similarity">
    <text evidence="4">Belongs to the metallo-dependent hydrolases superfamily. Phosphotriesterase family.</text>
</comment>
<dbReference type="GO" id="GO:0008270">
    <property type="term" value="F:zinc ion binding"/>
    <property type="evidence" value="ECO:0007669"/>
    <property type="project" value="InterPro"/>
</dbReference>
<comment type="caution">
    <text evidence="4">Lacks conserved residue(s) required for the propagation of feature annotation.</text>
</comment>
<dbReference type="Proteomes" id="UP000000417">
    <property type="component" value="Chromosome"/>
</dbReference>
<keyword evidence="6" id="KW-1185">Reference proteome</keyword>
<feature type="binding site" evidence="3">
    <location>
        <position position="253"/>
    </location>
    <ligand>
        <name>a divalent metal cation</name>
        <dbReference type="ChEBI" id="CHEBI:60240"/>
        <label>1</label>
    </ligand>
</feature>
<dbReference type="PANTHER" id="PTHR10819">
    <property type="entry name" value="PHOSPHOTRIESTERASE-RELATED"/>
    <property type="match status" value="1"/>
</dbReference>
<dbReference type="eggNOG" id="COG1735">
    <property type="taxonomic scope" value="Bacteria"/>
</dbReference>
<dbReference type="Gene3D" id="3.20.20.140">
    <property type="entry name" value="Metal-dependent hydrolases"/>
    <property type="match status" value="1"/>
</dbReference>
<evidence type="ECO:0000256" key="3">
    <source>
        <dbReference type="PIRSR" id="PIRSR601559-52"/>
    </source>
</evidence>
<accession>Q67S04</accession>
<dbReference type="GO" id="GO:0016788">
    <property type="term" value="F:hydrolase activity, acting on ester bonds"/>
    <property type="evidence" value="ECO:0007669"/>
    <property type="project" value="InterPro"/>
</dbReference>
<dbReference type="InterPro" id="IPR032466">
    <property type="entry name" value="Metal_Hydrolase"/>
</dbReference>
<dbReference type="InterPro" id="IPR017947">
    <property type="entry name" value="AryldialkylPase_Zn-BS"/>
</dbReference>
<evidence type="ECO:0000313" key="6">
    <source>
        <dbReference type="Proteomes" id="UP000000417"/>
    </source>
</evidence>
<name>Q67S04_SYMTH</name>
<dbReference type="PROSITE" id="PS51347">
    <property type="entry name" value="PHOSPHOTRIESTERASE_2"/>
    <property type="match status" value="1"/>
</dbReference>
<feature type="binding site" evidence="3">
    <location>
        <position position="24"/>
    </location>
    <ligand>
        <name>a divalent metal cation</name>
        <dbReference type="ChEBI" id="CHEBI:60240"/>
        <label>1</label>
    </ligand>
</feature>
<feature type="binding site" evidence="3">
    <location>
        <position position="22"/>
    </location>
    <ligand>
        <name>a divalent metal cation</name>
        <dbReference type="ChEBI" id="CHEBI:60240"/>
        <label>1</label>
    </ligand>
</feature>
<dbReference type="CDD" id="cd00530">
    <property type="entry name" value="PTE"/>
    <property type="match status" value="1"/>
</dbReference>
<sequence length="304" mass="33329">MAHIMTVLGPLDPKELGPTLMHEHLFIDLSGRKKDPDTVLDDLDLACEEVAHLQRAGGRALVEVTCHGMGRRPELLREVARRTGLQVVAATGFYQQAYHPPYVAERSAEELAELLMRDIQEGMDGTDVKPGILAEIGTSKGEIRPDEAKVFRAVALVHKWTGLPISTHCTLGTMGLEQLDLLESLGVDPARVVIGHQDLTDDLETHVALARRGATVAYDTAGKESYMPDAVRVRLITGMLERGLADRVVLSMDVTRRSHLKANGGYGYSYLFDRLVPALRAAGVSEAELEQMLVLNPRRILTVA</sequence>
<protein>
    <submittedName>
        <fullName evidence="5">Putative phosphotriesterase</fullName>
    </submittedName>
</protein>
<dbReference type="Pfam" id="PF02126">
    <property type="entry name" value="PTE"/>
    <property type="match status" value="1"/>
</dbReference>
<dbReference type="PIRSF" id="PIRSF016839">
    <property type="entry name" value="PhP"/>
    <property type="match status" value="1"/>
</dbReference>
<dbReference type="RefSeq" id="WP_011194688.1">
    <property type="nucleotide sequence ID" value="NC_006177.1"/>
</dbReference>
<gene>
    <name evidence="5" type="ordered locus">STH554</name>
</gene>
<proteinExistence type="inferred from homology"/>
<feature type="binding site" evidence="3">
    <location>
        <position position="135"/>
    </location>
    <ligand>
        <name>a divalent metal cation</name>
        <dbReference type="ChEBI" id="CHEBI:60240"/>
        <label>2</label>
    </ligand>
</feature>
<dbReference type="AlphaFoldDB" id="Q67S04"/>
<evidence type="ECO:0000313" key="5">
    <source>
        <dbReference type="EMBL" id="BAD39539.1"/>
    </source>
</evidence>
<evidence type="ECO:0000256" key="1">
    <source>
        <dbReference type="ARBA" id="ARBA00022723"/>
    </source>
</evidence>
<dbReference type="PANTHER" id="PTHR10819:SF3">
    <property type="entry name" value="PHOSPHOTRIESTERASE-RELATED PROTEIN"/>
    <property type="match status" value="1"/>
</dbReference>
<dbReference type="STRING" id="292459.STH554"/>
<reference evidence="5 6" key="1">
    <citation type="journal article" date="2004" name="Nucleic Acids Res.">
        <title>Genome sequence of Symbiobacterium thermophilum, an uncultivable bacterium that depends on microbial commensalism.</title>
        <authorList>
            <person name="Ueda K."/>
            <person name="Yamashita A."/>
            <person name="Ishikawa J."/>
            <person name="Shimada M."/>
            <person name="Watsuji T."/>
            <person name="Morimura K."/>
            <person name="Ikeda H."/>
            <person name="Hattori M."/>
            <person name="Beppu T."/>
        </authorList>
    </citation>
    <scope>NUCLEOTIDE SEQUENCE [LARGE SCALE GENOMIC DNA]</scope>
    <source>
        <strain evidence="6">T / IAM 14863</strain>
    </source>
</reference>
<dbReference type="EMBL" id="AP006840">
    <property type="protein sequence ID" value="BAD39539.1"/>
    <property type="molecule type" value="Genomic_DNA"/>
</dbReference>